<evidence type="ECO:0000313" key="3">
    <source>
        <dbReference type="Proteomes" id="UP000230607"/>
    </source>
</evidence>
<dbReference type="InterPro" id="IPR015943">
    <property type="entry name" value="WD40/YVTN_repeat-like_dom_sf"/>
</dbReference>
<organism evidence="2 3">
    <name type="scientific">Candidatus Nitrosotalea okcheonensis</name>
    <dbReference type="NCBI Taxonomy" id="1903276"/>
    <lineage>
        <taxon>Archaea</taxon>
        <taxon>Nitrososphaerota</taxon>
        <taxon>Nitrososphaeria</taxon>
        <taxon>Nitrosotaleales</taxon>
        <taxon>Nitrosotaleaceae</taxon>
        <taxon>Nitrosotalea</taxon>
    </lineage>
</organism>
<dbReference type="Pfam" id="PF07494">
    <property type="entry name" value="Reg_prop"/>
    <property type="match status" value="1"/>
</dbReference>
<dbReference type="InterPro" id="IPR051344">
    <property type="entry name" value="Vgb"/>
</dbReference>
<dbReference type="PANTHER" id="PTHR40274">
    <property type="entry name" value="VIRGINIAMYCIN B LYASE"/>
    <property type="match status" value="1"/>
</dbReference>
<dbReference type="Gene3D" id="2.130.10.10">
    <property type="entry name" value="YVTN repeat-like/Quinoprotein amine dehydrogenase"/>
    <property type="match status" value="2"/>
</dbReference>
<proteinExistence type="predicted"/>
<dbReference type="PANTHER" id="PTHR40274:SF3">
    <property type="entry name" value="VIRGINIAMYCIN B LYASE"/>
    <property type="match status" value="1"/>
</dbReference>
<reference evidence="3" key="1">
    <citation type="submission" date="2017-03" db="EMBL/GenBank/DDBJ databases">
        <authorList>
            <person name="Herbold C."/>
        </authorList>
    </citation>
    <scope>NUCLEOTIDE SEQUENCE [LARGE SCALE GENOMIC DNA]</scope>
</reference>
<protein>
    <recommendedName>
        <fullName evidence="4">Streptogramin lyase</fullName>
    </recommendedName>
</protein>
<dbReference type="SUPFAM" id="SSF63829">
    <property type="entry name" value="Calcium-dependent phosphotriesterase"/>
    <property type="match status" value="1"/>
</dbReference>
<dbReference type="EMBL" id="LT841358">
    <property type="protein sequence ID" value="SMH70921.1"/>
    <property type="molecule type" value="Genomic_DNA"/>
</dbReference>
<evidence type="ECO:0000256" key="1">
    <source>
        <dbReference type="SAM" id="Phobius"/>
    </source>
</evidence>
<gene>
    <name evidence="2" type="ORF">NCS_10728</name>
</gene>
<dbReference type="Proteomes" id="UP000230607">
    <property type="component" value="Chromosome 1"/>
</dbReference>
<name>A0A2H1FDU8_9ARCH</name>
<sequence length="546" mass="61630">MGKHDWKSSRKITLTFKKIIGIAAFITVIVLATILFSNLETQIMTENKKTTDERSASELTLQNVNISKNIPDSVFKSKYVTIYSLPNKTGPNGILVDRNDVVWTSGSFSQSLFRLDPRDGNLTSYLIPEEKHSNTMVWSMVEDKDGNIWFSQFGSNPLWLFDPHIKKFNSYHTSYPPFQMKVDNTTGDIWFTTLIGNTVGVIQKVENKTESSYKIIEFPLGASTTPSGLFLKDDAVWVAELSTGKIIKFKILRNNDGLVVNIIKTLELPQPDKIRFSSPIDVLVQNNETIWVTEHAPSTISEYDIKSNSWKRFSTARTIPPIPTLPFWMRESLDHKGIWFNEHQGDRIAFLNITDHILTEFNIPNNQVPDPSPYMINNPISRQNIAAQNDYYSTIFTLNLSLDPTNPNKFWFSQWDNNKVGMVDRTEIVPFDIHSDLTKIIFSDNNTTQTAIINAVVLGKNITIPNKDNHNVIFLSASSSMRTDGGFEKIVANFTTNTVSLSRSDQTVPVQLVLQNEGAKPGNYTVGISASNGLVTKTTFVDLEIR</sequence>
<evidence type="ECO:0000313" key="2">
    <source>
        <dbReference type="EMBL" id="SMH70921.1"/>
    </source>
</evidence>
<dbReference type="InterPro" id="IPR011110">
    <property type="entry name" value="Reg_prop"/>
</dbReference>
<keyword evidence="3" id="KW-1185">Reference proteome</keyword>
<accession>A0A2H1FDU8</accession>
<feature type="transmembrane region" description="Helical" evidence="1">
    <location>
        <begin position="20"/>
        <end position="39"/>
    </location>
</feature>
<evidence type="ECO:0008006" key="4">
    <source>
        <dbReference type="Google" id="ProtNLM"/>
    </source>
</evidence>
<keyword evidence="1" id="KW-0812">Transmembrane</keyword>
<dbReference type="AlphaFoldDB" id="A0A2H1FDU8"/>
<keyword evidence="1" id="KW-0472">Membrane</keyword>
<keyword evidence="1" id="KW-1133">Transmembrane helix</keyword>